<dbReference type="PANTHER" id="PTHR33706">
    <property type="entry name" value="MORN VARIANT REPEAT PROTEIN"/>
    <property type="match status" value="1"/>
</dbReference>
<dbReference type="EMBL" id="CAJJDN010000264">
    <property type="protein sequence ID" value="CAD8130121.1"/>
    <property type="molecule type" value="Genomic_DNA"/>
</dbReference>
<evidence type="ECO:0000313" key="1">
    <source>
        <dbReference type="EMBL" id="CAD8130121.1"/>
    </source>
</evidence>
<evidence type="ECO:0000313" key="2">
    <source>
        <dbReference type="Proteomes" id="UP000692954"/>
    </source>
</evidence>
<name>A0A8S1RN89_9CILI</name>
<protein>
    <submittedName>
        <fullName evidence="1">Uncharacterized protein</fullName>
    </submittedName>
</protein>
<accession>A0A8S1RN89</accession>
<organism evidence="1 2">
    <name type="scientific">Paramecium sonneborni</name>
    <dbReference type="NCBI Taxonomy" id="65129"/>
    <lineage>
        <taxon>Eukaryota</taxon>
        <taxon>Sar</taxon>
        <taxon>Alveolata</taxon>
        <taxon>Ciliophora</taxon>
        <taxon>Intramacronucleata</taxon>
        <taxon>Oligohymenophorea</taxon>
        <taxon>Peniculida</taxon>
        <taxon>Parameciidae</taxon>
        <taxon>Paramecium</taxon>
    </lineage>
</organism>
<keyword evidence="2" id="KW-1185">Reference proteome</keyword>
<reference evidence="1" key="1">
    <citation type="submission" date="2021-01" db="EMBL/GenBank/DDBJ databases">
        <authorList>
            <consortium name="Genoscope - CEA"/>
            <person name="William W."/>
        </authorList>
    </citation>
    <scope>NUCLEOTIDE SEQUENCE</scope>
</reference>
<proteinExistence type="predicted"/>
<sequence>MTNLGQINHLQWEGVYSNDLKKVGRWRPIWKGSALSDFGGLYSENGKKFGQWKELFKTFSEQYSVFSLLKLKYMKLENTLKIQKQEIGNLSMKKINVIKIQNLSGGGLYDDQGLNIAFGQIQAIIFGTIIKSFTKGSIEKVKKLVYGQTLRMEIMKNVKLCMNLQNYYPFIVMEVFIMNKGRKMENGKI</sequence>
<comment type="caution">
    <text evidence="1">The sequence shown here is derived from an EMBL/GenBank/DDBJ whole genome shotgun (WGS) entry which is preliminary data.</text>
</comment>
<gene>
    <name evidence="1" type="ORF">PSON_ATCC_30995.1.T2640007</name>
</gene>
<dbReference type="Proteomes" id="UP000692954">
    <property type="component" value="Unassembled WGS sequence"/>
</dbReference>
<dbReference type="PANTHER" id="PTHR33706:SF1">
    <property type="entry name" value="TPR REPEAT PROTEIN"/>
    <property type="match status" value="1"/>
</dbReference>
<dbReference type="AlphaFoldDB" id="A0A8S1RN89"/>